<dbReference type="RefSeq" id="WP_122899558.1">
    <property type="nucleotide sequence ID" value="NZ_RHIB01000002.1"/>
</dbReference>
<dbReference type="SUPFAM" id="SSF51261">
    <property type="entry name" value="Duplicated hybrid motif"/>
    <property type="match status" value="1"/>
</dbReference>
<evidence type="ECO:0000256" key="1">
    <source>
        <dbReference type="SAM" id="MobiDB-lite"/>
    </source>
</evidence>
<dbReference type="Gene3D" id="2.70.70.10">
    <property type="entry name" value="Glucose Permease (Domain IIA)"/>
    <property type="match status" value="1"/>
</dbReference>
<organism evidence="4 5">
    <name type="scientific">Alteribacter keqinensis</name>
    <dbReference type="NCBI Taxonomy" id="2483800"/>
    <lineage>
        <taxon>Bacteria</taxon>
        <taxon>Bacillati</taxon>
        <taxon>Bacillota</taxon>
        <taxon>Bacilli</taxon>
        <taxon>Bacillales</taxon>
        <taxon>Bacillaceae</taxon>
        <taxon>Alteribacter</taxon>
    </lineage>
</organism>
<dbReference type="InterPro" id="IPR016047">
    <property type="entry name" value="M23ase_b-sheet_dom"/>
</dbReference>
<evidence type="ECO:0000313" key="5">
    <source>
        <dbReference type="Proteomes" id="UP000278746"/>
    </source>
</evidence>
<comment type="caution">
    <text evidence="4">The sequence shown here is derived from an EMBL/GenBank/DDBJ whole genome shotgun (WGS) entry which is preliminary data.</text>
</comment>
<evidence type="ECO:0000256" key="2">
    <source>
        <dbReference type="SAM" id="Phobius"/>
    </source>
</evidence>
<evidence type="ECO:0000259" key="3">
    <source>
        <dbReference type="Pfam" id="PF01551"/>
    </source>
</evidence>
<feature type="compositionally biased region" description="Acidic residues" evidence="1">
    <location>
        <begin position="234"/>
        <end position="254"/>
    </location>
</feature>
<feature type="transmembrane region" description="Helical" evidence="2">
    <location>
        <begin position="26"/>
        <end position="46"/>
    </location>
</feature>
<dbReference type="InterPro" id="IPR011055">
    <property type="entry name" value="Dup_hybrid_motif"/>
</dbReference>
<accession>A0A3M7TQ76</accession>
<keyword evidence="5" id="KW-1185">Reference proteome</keyword>
<dbReference type="PANTHER" id="PTHR21666:SF291">
    <property type="entry name" value="STAGE II SPORULATION PROTEIN Q"/>
    <property type="match status" value="1"/>
</dbReference>
<sequence>MNQEEKQVSKVEQLKANLKRLMKKRFTMPALYLTLAAVVITGFIWLTSTSEDLTQDPTQDSEFDIVQPGDDEDATPVAVQNEVFEMPVLDENEVSVVGSFYDYESSVDEQVDALIQYNNYYYQNKGVDFASDNGESFDVTAAMSGTVVKAEEDALFGQVVHVEHDDDILSIYQSLEGVLVEAGQTVKQGDVMARAGRNLYNTDAGVHLHFEIRKDGVPVNPLEYMEQPIASLPDVDEDQAAQEPGSEELPESVVEDLRQED</sequence>
<dbReference type="CDD" id="cd12797">
    <property type="entry name" value="M23_peptidase"/>
    <property type="match status" value="1"/>
</dbReference>
<proteinExistence type="predicted"/>
<dbReference type="OrthoDB" id="2050153at2"/>
<dbReference type="GO" id="GO:0004222">
    <property type="term" value="F:metalloendopeptidase activity"/>
    <property type="evidence" value="ECO:0007669"/>
    <property type="project" value="TreeGrafter"/>
</dbReference>
<name>A0A3M7TQ76_9BACI</name>
<gene>
    <name evidence="4" type="ORF">EBO34_13890</name>
</gene>
<dbReference type="Pfam" id="PF01551">
    <property type="entry name" value="Peptidase_M23"/>
    <property type="match status" value="1"/>
</dbReference>
<keyword evidence="2" id="KW-0472">Membrane</keyword>
<reference evidence="4 5" key="1">
    <citation type="submission" date="2018-10" db="EMBL/GenBank/DDBJ databases">
        <title>Bacillus Keqinensis sp. nov., a moderately halophilic bacterium isolated from a saline-alkaline lake.</title>
        <authorList>
            <person name="Wang H."/>
        </authorList>
    </citation>
    <scope>NUCLEOTIDE SEQUENCE [LARGE SCALE GENOMIC DNA]</scope>
    <source>
        <strain evidence="4 5">KQ-3</strain>
    </source>
</reference>
<keyword evidence="2" id="KW-0812">Transmembrane</keyword>
<evidence type="ECO:0000313" key="4">
    <source>
        <dbReference type="EMBL" id="RNA67796.1"/>
    </source>
</evidence>
<protein>
    <submittedName>
        <fullName evidence="4">M23 family metallopeptidase</fullName>
    </submittedName>
</protein>
<dbReference type="EMBL" id="RHIB01000002">
    <property type="protein sequence ID" value="RNA67796.1"/>
    <property type="molecule type" value="Genomic_DNA"/>
</dbReference>
<dbReference type="Proteomes" id="UP000278746">
    <property type="component" value="Unassembled WGS sequence"/>
</dbReference>
<dbReference type="PANTHER" id="PTHR21666">
    <property type="entry name" value="PEPTIDASE-RELATED"/>
    <property type="match status" value="1"/>
</dbReference>
<dbReference type="InterPro" id="IPR050570">
    <property type="entry name" value="Cell_wall_metabolism_enzyme"/>
</dbReference>
<keyword evidence="2" id="KW-1133">Transmembrane helix</keyword>
<dbReference type="AlphaFoldDB" id="A0A3M7TQ76"/>
<feature type="region of interest" description="Disordered" evidence="1">
    <location>
        <begin position="230"/>
        <end position="261"/>
    </location>
</feature>
<feature type="domain" description="M23ase beta-sheet core" evidence="3">
    <location>
        <begin position="123"/>
        <end position="221"/>
    </location>
</feature>